<organism evidence="1 2">
    <name type="scientific">Caenorhabditis nigoni</name>
    <dbReference type="NCBI Taxonomy" id="1611254"/>
    <lineage>
        <taxon>Eukaryota</taxon>
        <taxon>Metazoa</taxon>
        <taxon>Ecdysozoa</taxon>
        <taxon>Nematoda</taxon>
        <taxon>Chromadorea</taxon>
        <taxon>Rhabditida</taxon>
        <taxon>Rhabditina</taxon>
        <taxon>Rhabditomorpha</taxon>
        <taxon>Rhabditoidea</taxon>
        <taxon>Rhabditidae</taxon>
        <taxon>Peloderinae</taxon>
        <taxon>Caenorhabditis</taxon>
    </lineage>
</organism>
<dbReference type="Proteomes" id="UP000230233">
    <property type="component" value="Chromosome I"/>
</dbReference>
<comment type="caution">
    <text evidence="1">The sequence shown here is derived from an EMBL/GenBank/DDBJ whole genome shotgun (WGS) entry which is preliminary data.</text>
</comment>
<gene>
    <name evidence="1" type="primary">Cnig_chr_I.g671</name>
    <name evidence="1" type="ORF">B9Z55_000671</name>
</gene>
<accession>A0A2G5VUM8</accession>
<evidence type="ECO:0000313" key="2">
    <source>
        <dbReference type="Proteomes" id="UP000230233"/>
    </source>
</evidence>
<protein>
    <submittedName>
        <fullName evidence="1">Uncharacterized protein</fullName>
    </submittedName>
</protein>
<dbReference type="EMBL" id="PDUG01000001">
    <property type="protein sequence ID" value="PIC55370.1"/>
    <property type="molecule type" value="Genomic_DNA"/>
</dbReference>
<sequence length="87" mass="9938">MYGNWSHKHQKHQRTDMCGLSTVHIQPSTLARAEKWNPELMRIETFSGVISIKSTKGKFAQVSENSENSTIHVRHGGVVRIKRTPRV</sequence>
<proteinExistence type="predicted"/>
<keyword evidence="2" id="KW-1185">Reference proteome</keyword>
<evidence type="ECO:0000313" key="1">
    <source>
        <dbReference type="EMBL" id="PIC55370.1"/>
    </source>
</evidence>
<name>A0A2G5VUM8_9PELO</name>
<dbReference type="AlphaFoldDB" id="A0A2G5VUM8"/>
<reference evidence="2" key="1">
    <citation type="submission" date="2017-10" db="EMBL/GenBank/DDBJ databases">
        <title>Rapid genome shrinkage in a self-fertile nematode reveals novel sperm competition proteins.</title>
        <authorList>
            <person name="Yin D."/>
            <person name="Schwarz E.M."/>
            <person name="Thomas C.G."/>
            <person name="Felde R.L."/>
            <person name="Korf I.F."/>
            <person name="Cutter A.D."/>
            <person name="Schartner C.M."/>
            <person name="Ralston E.J."/>
            <person name="Meyer B.J."/>
            <person name="Haag E.S."/>
        </authorList>
    </citation>
    <scope>NUCLEOTIDE SEQUENCE [LARGE SCALE GENOMIC DNA]</scope>
    <source>
        <strain evidence="2">JU1422</strain>
    </source>
</reference>